<evidence type="ECO:0000259" key="2">
    <source>
        <dbReference type="PROSITE" id="PS50112"/>
    </source>
</evidence>
<dbReference type="InterPro" id="IPR000160">
    <property type="entry name" value="GGDEF_dom"/>
</dbReference>
<name>A0A1N6Q5T4_9GAMM</name>
<dbReference type="SMART" id="SM00267">
    <property type="entry name" value="GGDEF"/>
    <property type="match status" value="1"/>
</dbReference>
<dbReference type="SMART" id="SM00086">
    <property type="entry name" value="PAC"/>
    <property type="match status" value="1"/>
</dbReference>
<dbReference type="CDD" id="cd01949">
    <property type="entry name" value="GGDEF"/>
    <property type="match status" value="1"/>
</dbReference>
<dbReference type="InterPro" id="IPR000700">
    <property type="entry name" value="PAS-assoc_C"/>
</dbReference>
<dbReference type="Gene3D" id="3.30.450.20">
    <property type="entry name" value="PAS domain"/>
    <property type="match status" value="1"/>
</dbReference>
<dbReference type="InterPro" id="IPR035919">
    <property type="entry name" value="EAL_sf"/>
</dbReference>
<organism evidence="7 8">
    <name type="scientific">Marinobacterium stanieri</name>
    <dbReference type="NCBI Taxonomy" id="49186"/>
    <lineage>
        <taxon>Bacteria</taxon>
        <taxon>Pseudomonadati</taxon>
        <taxon>Pseudomonadota</taxon>
        <taxon>Gammaproteobacteria</taxon>
        <taxon>Oceanospirillales</taxon>
        <taxon>Oceanospirillaceae</taxon>
        <taxon>Marinobacterium</taxon>
    </lineage>
</organism>
<dbReference type="PANTHER" id="PTHR44757">
    <property type="entry name" value="DIGUANYLATE CYCLASE DGCP"/>
    <property type="match status" value="1"/>
</dbReference>
<keyword evidence="1" id="KW-0129">CBS domain</keyword>
<dbReference type="PANTHER" id="PTHR44757:SF2">
    <property type="entry name" value="BIOFILM ARCHITECTURE MAINTENANCE PROTEIN MBAA"/>
    <property type="match status" value="1"/>
</dbReference>
<dbReference type="InterPro" id="IPR000644">
    <property type="entry name" value="CBS_dom"/>
</dbReference>
<dbReference type="InterPro" id="IPR001633">
    <property type="entry name" value="EAL_dom"/>
</dbReference>
<dbReference type="InterPro" id="IPR043128">
    <property type="entry name" value="Rev_trsase/Diguanyl_cyclase"/>
</dbReference>
<dbReference type="PROSITE" id="PS50113">
    <property type="entry name" value="PAC"/>
    <property type="match status" value="1"/>
</dbReference>
<keyword evidence="8" id="KW-1185">Reference proteome</keyword>
<dbReference type="CDD" id="cd01948">
    <property type="entry name" value="EAL"/>
    <property type="match status" value="1"/>
</dbReference>
<dbReference type="Pfam" id="PF00563">
    <property type="entry name" value="EAL"/>
    <property type="match status" value="1"/>
</dbReference>
<dbReference type="InterPro" id="IPR001610">
    <property type="entry name" value="PAC"/>
</dbReference>
<dbReference type="NCBIfam" id="TIGR00254">
    <property type="entry name" value="GGDEF"/>
    <property type="match status" value="1"/>
</dbReference>
<evidence type="ECO:0000313" key="7">
    <source>
        <dbReference type="EMBL" id="SIQ11907.1"/>
    </source>
</evidence>
<dbReference type="Pfam" id="PF00990">
    <property type="entry name" value="GGDEF"/>
    <property type="match status" value="1"/>
</dbReference>
<dbReference type="SMART" id="SM00091">
    <property type="entry name" value="PAS"/>
    <property type="match status" value="1"/>
</dbReference>
<gene>
    <name evidence="7" type="ORF">SAMN05421647_102277</name>
</gene>
<feature type="domain" description="PAS" evidence="2">
    <location>
        <begin position="284"/>
        <end position="330"/>
    </location>
</feature>
<dbReference type="Pfam" id="PF00571">
    <property type="entry name" value="CBS"/>
    <property type="match status" value="2"/>
</dbReference>
<dbReference type="PROSITE" id="PS50883">
    <property type="entry name" value="EAL"/>
    <property type="match status" value="1"/>
</dbReference>
<dbReference type="SUPFAM" id="SSF55785">
    <property type="entry name" value="PYP-like sensor domain (PAS domain)"/>
    <property type="match status" value="1"/>
</dbReference>
<evidence type="ECO:0000259" key="6">
    <source>
        <dbReference type="PROSITE" id="PS51371"/>
    </source>
</evidence>
<dbReference type="Proteomes" id="UP000186895">
    <property type="component" value="Unassembled WGS sequence"/>
</dbReference>
<dbReference type="InterPro" id="IPR029787">
    <property type="entry name" value="Nucleotide_cyclase"/>
</dbReference>
<dbReference type="PROSITE" id="PS51371">
    <property type="entry name" value="CBS"/>
    <property type="match status" value="2"/>
</dbReference>
<feature type="domain" description="PAC" evidence="3">
    <location>
        <begin position="357"/>
        <end position="409"/>
    </location>
</feature>
<dbReference type="InterPro" id="IPR035965">
    <property type="entry name" value="PAS-like_dom_sf"/>
</dbReference>
<evidence type="ECO:0000259" key="5">
    <source>
        <dbReference type="PROSITE" id="PS50887"/>
    </source>
</evidence>
<dbReference type="SUPFAM" id="SSF141868">
    <property type="entry name" value="EAL domain-like"/>
    <property type="match status" value="1"/>
</dbReference>
<dbReference type="SUPFAM" id="SSF55073">
    <property type="entry name" value="Nucleotide cyclase"/>
    <property type="match status" value="1"/>
</dbReference>
<evidence type="ECO:0000313" key="8">
    <source>
        <dbReference type="Proteomes" id="UP000186895"/>
    </source>
</evidence>
<protein>
    <submittedName>
        <fullName evidence="7">Diguanylate cyclase/phosphodiesterase with PAS/PAC sensor(S)</fullName>
    </submittedName>
</protein>
<dbReference type="AlphaFoldDB" id="A0A1N6Q5T4"/>
<feature type="domain" description="GGDEF" evidence="5">
    <location>
        <begin position="441"/>
        <end position="574"/>
    </location>
</feature>
<proteinExistence type="predicted"/>
<dbReference type="CDD" id="cd00130">
    <property type="entry name" value="PAS"/>
    <property type="match status" value="1"/>
</dbReference>
<dbReference type="SMART" id="SM00116">
    <property type="entry name" value="CBS"/>
    <property type="match status" value="4"/>
</dbReference>
<evidence type="ECO:0000256" key="1">
    <source>
        <dbReference type="PROSITE-ProRule" id="PRU00703"/>
    </source>
</evidence>
<evidence type="ECO:0000259" key="4">
    <source>
        <dbReference type="PROSITE" id="PS50883"/>
    </source>
</evidence>
<feature type="domain" description="EAL" evidence="4">
    <location>
        <begin position="583"/>
        <end position="836"/>
    </location>
</feature>
<feature type="domain" description="CBS" evidence="6">
    <location>
        <begin position="209"/>
        <end position="267"/>
    </location>
</feature>
<dbReference type="Gene3D" id="3.20.20.450">
    <property type="entry name" value="EAL domain"/>
    <property type="match status" value="1"/>
</dbReference>
<dbReference type="InterPro" id="IPR000014">
    <property type="entry name" value="PAS"/>
</dbReference>
<dbReference type="InterPro" id="IPR046342">
    <property type="entry name" value="CBS_dom_sf"/>
</dbReference>
<evidence type="ECO:0000259" key="3">
    <source>
        <dbReference type="PROSITE" id="PS50113"/>
    </source>
</evidence>
<dbReference type="PROSITE" id="PS50112">
    <property type="entry name" value="PAS"/>
    <property type="match status" value="1"/>
</dbReference>
<reference evidence="7 8" key="1">
    <citation type="submission" date="2017-01" db="EMBL/GenBank/DDBJ databases">
        <authorList>
            <person name="Mah S.A."/>
            <person name="Swanson W.J."/>
            <person name="Moy G.W."/>
            <person name="Vacquier V.D."/>
        </authorList>
    </citation>
    <scope>NUCLEOTIDE SEQUENCE [LARGE SCALE GENOMIC DNA]</scope>
    <source>
        <strain evidence="7 8">DSM 7027</strain>
    </source>
</reference>
<dbReference type="NCBIfam" id="TIGR00229">
    <property type="entry name" value="sensory_box"/>
    <property type="match status" value="1"/>
</dbReference>
<dbReference type="SUPFAM" id="SSF54631">
    <property type="entry name" value="CBS-domain pair"/>
    <property type="match status" value="2"/>
</dbReference>
<dbReference type="EMBL" id="FTMN01000002">
    <property type="protein sequence ID" value="SIQ11907.1"/>
    <property type="molecule type" value="Genomic_DNA"/>
</dbReference>
<dbReference type="Pfam" id="PF13426">
    <property type="entry name" value="PAS_9"/>
    <property type="match status" value="1"/>
</dbReference>
<sequence length="847" mass="94506">MTEMTHSHPTIQVGSICQTEVISVELDSPLGAAIELMADRHIGSVCVNNGAESCGLLTRRKAMQLSLEQDNDHAVSVTREMLDPLLEVHTTQTVDELGLEMVSQGVSHAVVLDPWGSRVGIVSQSDVVNNQGIEHDLFLKPLDEVTNTQALRLQASLCLRDAIQAMRRTRYTAVLVGNDSSGWQIMTETDVIRHLALRTPLDTPLQQLELPELLAVEGSMSLFNVRRYFKQNGFRHIGVMDAQQRVIGLASYADILRSVERDYIYRLQELLQDKSRQLQQSRQTLNLIERVIQASHEAIVITDAQGAIQSVNPAFTAITGYEAHEALGKNPSMLSSGRHDQAFYQQLWASLAQDGSWQGEIWNRRKDGSVYPEWLSITAIENEAGEVGQYAAIFHDLTESKNYEARMKRLSWFDSVTGLANRRLFHDRLQMALNFSAEQGAKGALLALDLDLFKQFNDRFGHAAGDQLLRLVAERIESTLGEQGTAARPSGDEFYILLTEGVDEHEISTYLDSLSRALTQPFWLEQQEVRVRASIGVAFFPADAKEPTELVRAAESAVHLAKDMGRNSVAFFQSGHQNDRLSRYRIASELHHALEHEEFSLVYQPQIDLVTGALVGAEALLRWHSESLGPVSPDQFIPVAEDTGMMDDIGVWVLGQAVQEAARWSRQGMPLKMSINVSARQFQRSEVASQVMAALHQHQVAPEQLVVELTETSFMHSAAATERELASLRDEGVRVAIDDFGTGYSSLSYIREMSLDYLKVDRSFIEQIEQSETDRKLVRAMIDMSHAMGLSVIAEGAETEADLTILKALGCDQAQGYYIARPMSAADFSRWANEYRPLPLAAMPERE</sequence>
<dbReference type="SMART" id="SM00052">
    <property type="entry name" value="EAL"/>
    <property type="match status" value="1"/>
</dbReference>
<dbReference type="STRING" id="49186.SAMN05421647_102277"/>
<dbReference type="InterPro" id="IPR052155">
    <property type="entry name" value="Biofilm_reg_signaling"/>
</dbReference>
<dbReference type="eggNOG" id="COG5001">
    <property type="taxonomic scope" value="Bacteria"/>
</dbReference>
<feature type="domain" description="CBS" evidence="6">
    <location>
        <begin position="81"/>
        <end position="137"/>
    </location>
</feature>
<dbReference type="PROSITE" id="PS50887">
    <property type="entry name" value="GGDEF"/>
    <property type="match status" value="1"/>
</dbReference>
<accession>A0A1N6Q5T4</accession>
<dbReference type="Gene3D" id="3.30.70.270">
    <property type="match status" value="1"/>
</dbReference>
<dbReference type="Gene3D" id="3.10.580.10">
    <property type="entry name" value="CBS-domain"/>
    <property type="match status" value="2"/>
</dbReference>